<evidence type="ECO:0000313" key="3">
    <source>
        <dbReference type="EMBL" id="CAB5230539.1"/>
    </source>
</evidence>
<protein>
    <submittedName>
        <fullName evidence="1">Uncharacterized protein</fullName>
    </submittedName>
</protein>
<accession>A0A6J5QY79</accession>
<dbReference type="EMBL" id="LR798419">
    <property type="protein sequence ID" value="CAB5230539.1"/>
    <property type="molecule type" value="Genomic_DNA"/>
</dbReference>
<evidence type="ECO:0000313" key="2">
    <source>
        <dbReference type="EMBL" id="CAB4215546.1"/>
    </source>
</evidence>
<reference evidence="1" key="1">
    <citation type="submission" date="2020-05" db="EMBL/GenBank/DDBJ databases">
        <authorList>
            <person name="Chiriac C."/>
            <person name="Salcher M."/>
            <person name="Ghai R."/>
            <person name="Kavagutti S V."/>
        </authorList>
    </citation>
    <scope>NUCLEOTIDE SEQUENCE</scope>
</reference>
<evidence type="ECO:0000313" key="1">
    <source>
        <dbReference type="EMBL" id="CAB4184584.1"/>
    </source>
</evidence>
<dbReference type="EMBL" id="LR797069">
    <property type="protein sequence ID" value="CAB4184584.1"/>
    <property type="molecule type" value="Genomic_DNA"/>
</dbReference>
<name>A0A6J5QY79_9CAUD</name>
<dbReference type="EMBL" id="LR797428">
    <property type="protein sequence ID" value="CAB4215546.1"/>
    <property type="molecule type" value="Genomic_DNA"/>
</dbReference>
<gene>
    <name evidence="1" type="ORF">UFOVP1126_30</name>
    <name evidence="2" type="ORF">UFOVP1485_30</name>
    <name evidence="3" type="ORF">UFOVP1573_29</name>
</gene>
<organism evidence="1">
    <name type="scientific">uncultured Caudovirales phage</name>
    <dbReference type="NCBI Taxonomy" id="2100421"/>
    <lineage>
        <taxon>Viruses</taxon>
        <taxon>Duplodnaviria</taxon>
        <taxon>Heunggongvirae</taxon>
        <taxon>Uroviricota</taxon>
        <taxon>Caudoviricetes</taxon>
        <taxon>Peduoviridae</taxon>
        <taxon>Maltschvirus</taxon>
        <taxon>Maltschvirus maltsch</taxon>
    </lineage>
</organism>
<sequence>MPVTSKKQYPPYGYCSICDMPARVWKFNEEVVGESEAGQLVASDNACLECIGVAIRIATEDID</sequence>
<proteinExistence type="predicted"/>